<dbReference type="GO" id="GO:0005886">
    <property type="term" value="C:plasma membrane"/>
    <property type="evidence" value="ECO:0007669"/>
    <property type="project" value="UniProtKB-SubCell"/>
</dbReference>
<dbReference type="AlphaFoldDB" id="A0A212IS42"/>
<keyword evidence="5 7" id="KW-1133">Transmembrane helix</keyword>
<protein>
    <submittedName>
        <fullName evidence="8">DoxX family protein</fullName>
    </submittedName>
</protein>
<dbReference type="Pfam" id="PF07681">
    <property type="entry name" value="DoxX"/>
    <property type="match status" value="1"/>
</dbReference>
<dbReference type="PANTHER" id="PTHR33452:SF1">
    <property type="entry name" value="INNER MEMBRANE PROTEIN YPHA-RELATED"/>
    <property type="match status" value="1"/>
</dbReference>
<accession>A0A212IS42</accession>
<name>A0A212IS42_9ENTR</name>
<dbReference type="InterPro" id="IPR051907">
    <property type="entry name" value="DoxX-like_oxidoreductase"/>
</dbReference>
<dbReference type="EMBL" id="FLUA01000076">
    <property type="protein sequence ID" value="SBV69509.1"/>
    <property type="molecule type" value="Genomic_DNA"/>
</dbReference>
<sequence>MLKQWNEVFHRYTNNPDAAKLILRVVFGGLMLFHGVAKAKHGLGAVVFLLESHHLPAFIAWGSFIGEIVAPLMLILGVMTRYAAAIFTFTMLFATYLVMDGKVLALTPQGSWALELQAIYLCGGFCMLFLGGGKYSVMSEFSSRR</sequence>
<evidence type="ECO:0000256" key="7">
    <source>
        <dbReference type="SAM" id="Phobius"/>
    </source>
</evidence>
<keyword evidence="6 7" id="KW-0472">Membrane</keyword>
<evidence type="ECO:0000256" key="1">
    <source>
        <dbReference type="ARBA" id="ARBA00004651"/>
    </source>
</evidence>
<comment type="similarity">
    <text evidence="2">Belongs to the DoxX family.</text>
</comment>
<keyword evidence="3" id="KW-1003">Cell membrane</keyword>
<evidence type="ECO:0000256" key="2">
    <source>
        <dbReference type="ARBA" id="ARBA00006679"/>
    </source>
</evidence>
<feature type="transmembrane region" description="Helical" evidence="7">
    <location>
        <begin position="82"/>
        <end position="98"/>
    </location>
</feature>
<evidence type="ECO:0000256" key="5">
    <source>
        <dbReference type="ARBA" id="ARBA00022989"/>
    </source>
</evidence>
<evidence type="ECO:0000256" key="3">
    <source>
        <dbReference type="ARBA" id="ARBA00022475"/>
    </source>
</evidence>
<organism evidence="8">
    <name type="scientific">uncultured Citrobacter sp</name>
    <dbReference type="NCBI Taxonomy" id="200446"/>
    <lineage>
        <taxon>Bacteria</taxon>
        <taxon>Pseudomonadati</taxon>
        <taxon>Pseudomonadota</taxon>
        <taxon>Gammaproteobacteria</taxon>
        <taxon>Enterobacterales</taxon>
        <taxon>Enterobacteriaceae</taxon>
        <taxon>Citrobacter</taxon>
        <taxon>environmental samples</taxon>
    </lineage>
</organism>
<evidence type="ECO:0000313" key="8">
    <source>
        <dbReference type="EMBL" id="SBV69509.1"/>
    </source>
</evidence>
<reference evidence="8" key="1">
    <citation type="submission" date="2016-04" db="EMBL/GenBank/DDBJ databases">
        <authorList>
            <person name="Evans L.H."/>
            <person name="Alamgir A."/>
            <person name="Owens N."/>
            <person name="Weber N.D."/>
            <person name="Virtaneva K."/>
            <person name="Barbian K."/>
            <person name="Babar A."/>
            <person name="Rosenke K."/>
        </authorList>
    </citation>
    <scope>NUCLEOTIDE SEQUENCE</scope>
    <source>
        <strain evidence="8">86-2</strain>
    </source>
</reference>
<dbReference type="PANTHER" id="PTHR33452">
    <property type="entry name" value="OXIDOREDUCTASE CATD-RELATED"/>
    <property type="match status" value="1"/>
</dbReference>
<feature type="transmembrane region" description="Helical" evidence="7">
    <location>
        <begin position="118"/>
        <end position="137"/>
    </location>
</feature>
<keyword evidence="4 7" id="KW-0812">Transmembrane</keyword>
<evidence type="ECO:0000256" key="4">
    <source>
        <dbReference type="ARBA" id="ARBA00022692"/>
    </source>
</evidence>
<evidence type="ECO:0000256" key="6">
    <source>
        <dbReference type="ARBA" id="ARBA00023136"/>
    </source>
</evidence>
<feature type="transmembrane region" description="Helical" evidence="7">
    <location>
        <begin position="21"/>
        <end position="37"/>
    </location>
</feature>
<gene>
    <name evidence="8" type="ORF">KL86CIT2_740020</name>
</gene>
<dbReference type="InterPro" id="IPR032808">
    <property type="entry name" value="DoxX"/>
</dbReference>
<proteinExistence type="inferred from homology"/>
<dbReference type="RefSeq" id="WP_044255997.1">
    <property type="nucleotide sequence ID" value="NZ_LT598673.1"/>
</dbReference>
<feature type="transmembrane region" description="Helical" evidence="7">
    <location>
        <begin position="57"/>
        <end position="75"/>
    </location>
</feature>
<comment type="subcellular location">
    <subcellularLocation>
        <location evidence="1">Cell membrane</location>
        <topology evidence="1">Multi-pass membrane protein</topology>
    </subcellularLocation>
</comment>